<evidence type="ECO:0000313" key="5">
    <source>
        <dbReference type="Proteomes" id="UP001499993"/>
    </source>
</evidence>
<protein>
    <recommendedName>
        <fullName evidence="3">LysM domain-containing protein</fullName>
    </recommendedName>
</protein>
<keyword evidence="2" id="KW-0472">Membrane</keyword>
<organism evidence="4 5">
    <name type="scientific">Streptomonospora halophila</name>
    <dbReference type="NCBI Taxonomy" id="427369"/>
    <lineage>
        <taxon>Bacteria</taxon>
        <taxon>Bacillati</taxon>
        <taxon>Actinomycetota</taxon>
        <taxon>Actinomycetes</taxon>
        <taxon>Streptosporangiales</taxon>
        <taxon>Nocardiopsidaceae</taxon>
        <taxon>Streptomonospora</taxon>
    </lineage>
</organism>
<proteinExistence type="predicted"/>
<dbReference type="CDD" id="cd00118">
    <property type="entry name" value="LysM"/>
    <property type="match status" value="1"/>
</dbReference>
<dbReference type="SUPFAM" id="SSF54106">
    <property type="entry name" value="LysM domain"/>
    <property type="match status" value="1"/>
</dbReference>
<evidence type="ECO:0000256" key="1">
    <source>
        <dbReference type="SAM" id="MobiDB-lite"/>
    </source>
</evidence>
<keyword evidence="2" id="KW-0812">Transmembrane</keyword>
<dbReference type="PROSITE" id="PS51782">
    <property type="entry name" value="LYSM"/>
    <property type="match status" value="1"/>
</dbReference>
<feature type="compositionally biased region" description="Low complexity" evidence="1">
    <location>
        <begin position="82"/>
        <end position="95"/>
    </location>
</feature>
<dbReference type="Proteomes" id="UP001499993">
    <property type="component" value="Unassembled WGS sequence"/>
</dbReference>
<reference evidence="5" key="1">
    <citation type="journal article" date="2019" name="Int. J. Syst. Evol. Microbiol.">
        <title>The Global Catalogue of Microorganisms (GCM) 10K type strain sequencing project: providing services to taxonomists for standard genome sequencing and annotation.</title>
        <authorList>
            <consortium name="The Broad Institute Genomics Platform"/>
            <consortium name="The Broad Institute Genome Sequencing Center for Infectious Disease"/>
            <person name="Wu L."/>
            <person name="Ma J."/>
        </authorList>
    </citation>
    <scope>NUCLEOTIDE SEQUENCE [LARGE SCALE GENOMIC DNA]</scope>
    <source>
        <strain evidence="5">JCM 18123</strain>
    </source>
</reference>
<accession>A0ABP9GJS3</accession>
<feature type="region of interest" description="Disordered" evidence="1">
    <location>
        <begin position="1"/>
        <end position="54"/>
    </location>
</feature>
<evidence type="ECO:0000313" key="4">
    <source>
        <dbReference type="EMBL" id="GAA4945897.1"/>
    </source>
</evidence>
<keyword evidence="2" id="KW-1133">Transmembrane helix</keyword>
<gene>
    <name evidence="4" type="ORF">GCM10023224_31520</name>
</gene>
<dbReference type="InterPro" id="IPR036779">
    <property type="entry name" value="LysM_dom_sf"/>
</dbReference>
<feature type="region of interest" description="Disordered" evidence="1">
    <location>
        <begin position="68"/>
        <end position="96"/>
    </location>
</feature>
<dbReference type="Pfam" id="PF01476">
    <property type="entry name" value="LysM"/>
    <property type="match status" value="1"/>
</dbReference>
<keyword evidence="5" id="KW-1185">Reference proteome</keyword>
<feature type="domain" description="LysM" evidence="3">
    <location>
        <begin position="166"/>
        <end position="215"/>
    </location>
</feature>
<feature type="transmembrane region" description="Helical" evidence="2">
    <location>
        <begin position="122"/>
        <end position="143"/>
    </location>
</feature>
<evidence type="ECO:0000259" key="3">
    <source>
        <dbReference type="PROSITE" id="PS51782"/>
    </source>
</evidence>
<name>A0ABP9GJS3_9ACTN</name>
<sequence>MTWPDIPRPDDGGPAVRLPRRARLSVVPPQAPPAEEAEREGASGADPFPGAHDGALFDWARQLPEWSAAAAAPPRAARRPRQAAPAPARALRPAAVPAPRPAPVLGAAAKLWNERLTRRGRVVVGAAVSALATALLAGLLLAVGTAGASATGPAPAESALHEEAPPTVVVRDGDTLWSIAERVRPGDDPRSTVHEIVKANGLSESEIEPGQELVMPEF</sequence>
<dbReference type="SMART" id="SM00257">
    <property type="entry name" value="LysM"/>
    <property type="match status" value="1"/>
</dbReference>
<dbReference type="RefSeq" id="WP_345557157.1">
    <property type="nucleotide sequence ID" value="NZ_BAABIK010000017.1"/>
</dbReference>
<dbReference type="InterPro" id="IPR018392">
    <property type="entry name" value="LysM"/>
</dbReference>
<comment type="caution">
    <text evidence="4">The sequence shown here is derived from an EMBL/GenBank/DDBJ whole genome shotgun (WGS) entry which is preliminary data.</text>
</comment>
<dbReference type="EMBL" id="BAABIK010000017">
    <property type="protein sequence ID" value="GAA4945897.1"/>
    <property type="molecule type" value="Genomic_DNA"/>
</dbReference>
<dbReference type="Gene3D" id="3.10.350.10">
    <property type="entry name" value="LysM domain"/>
    <property type="match status" value="1"/>
</dbReference>
<evidence type="ECO:0000256" key="2">
    <source>
        <dbReference type="SAM" id="Phobius"/>
    </source>
</evidence>